<dbReference type="Pfam" id="PF00665">
    <property type="entry name" value="rve"/>
    <property type="match status" value="1"/>
</dbReference>
<dbReference type="InterPro" id="IPR001584">
    <property type="entry name" value="Integrase_cat-core"/>
</dbReference>
<name>A0A5S9X0X4_ARATH</name>
<dbReference type="SUPFAM" id="SSF53098">
    <property type="entry name" value="Ribonuclease H-like"/>
    <property type="match status" value="1"/>
</dbReference>
<evidence type="ECO:0000256" key="1">
    <source>
        <dbReference type="ARBA" id="ARBA00022670"/>
    </source>
</evidence>
<dbReference type="InterPro" id="IPR029472">
    <property type="entry name" value="Copia-like_N"/>
</dbReference>
<dbReference type="Pfam" id="PF25597">
    <property type="entry name" value="SH3_retrovirus"/>
    <property type="match status" value="1"/>
</dbReference>
<dbReference type="PANTHER" id="PTHR42648:SF31">
    <property type="entry name" value="RNA-DIRECTED DNA POLYMERASE"/>
    <property type="match status" value="1"/>
</dbReference>
<evidence type="ECO:0000259" key="7">
    <source>
        <dbReference type="PROSITE" id="PS52045"/>
    </source>
</evidence>
<dbReference type="GO" id="GO:0004190">
    <property type="term" value="F:aspartic-type endopeptidase activity"/>
    <property type="evidence" value="ECO:0007669"/>
    <property type="project" value="UniProtKB-KW"/>
</dbReference>
<dbReference type="Pfam" id="PF03080">
    <property type="entry name" value="Neprosin"/>
    <property type="match status" value="1"/>
</dbReference>
<protein>
    <recommendedName>
        <fullName evidence="10">Retroelement pol polyprotein</fullName>
    </recommendedName>
</protein>
<feature type="region of interest" description="Disordered" evidence="5">
    <location>
        <begin position="237"/>
        <end position="266"/>
    </location>
</feature>
<dbReference type="OrthoDB" id="1936289at2759"/>
<evidence type="ECO:0000313" key="9">
    <source>
        <dbReference type="Proteomes" id="UP000434276"/>
    </source>
</evidence>
<dbReference type="InterPro" id="IPR057670">
    <property type="entry name" value="SH3_retrovirus"/>
</dbReference>
<organism evidence="8 9">
    <name type="scientific">Arabidopsis thaliana</name>
    <name type="common">Mouse-ear cress</name>
    <dbReference type="NCBI Taxonomy" id="3702"/>
    <lineage>
        <taxon>Eukaryota</taxon>
        <taxon>Viridiplantae</taxon>
        <taxon>Streptophyta</taxon>
        <taxon>Embryophyta</taxon>
        <taxon>Tracheophyta</taxon>
        <taxon>Spermatophyta</taxon>
        <taxon>Magnoliopsida</taxon>
        <taxon>eudicotyledons</taxon>
        <taxon>Gunneridae</taxon>
        <taxon>Pentapetalae</taxon>
        <taxon>rosids</taxon>
        <taxon>malvids</taxon>
        <taxon>Brassicales</taxon>
        <taxon>Brassicaceae</taxon>
        <taxon>Camelineae</taxon>
        <taxon>Arabidopsis</taxon>
    </lineage>
</organism>
<dbReference type="InterPro" id="IPR054722">
    <property type="entry name" value="PolX-like_BBD"/>
</dbReference>
<dbReference type="InterPro" id="IPR004314">
    <property type="entry name" value="Neprosin"/>
</dbReference>
<dbReference type="InterPro" id="IPR013103">
    <property type="entry name" value="RVT_2"/>
</dbReference>
<dbReference type="PANTHER" id="PTHR42648">
    <property type="entry name" value="TRANSPOSASE, PUTATIVE-RELATED"/>
    <property type="match status" value="1"/>
</dbReference>
<dbReference type="Proteomes" id="UP000434276">
    <property type="component" value="Unassembled WGS sequence"/>
</dbReference>
<dbReference type="GO" id="GO:0003676">
    <property type="term" value="F:nucleic acid binding"/>
    <property type="evidence" value="ECO:0007669"/>
    <property type="project" value="InterPro"/>
</dbReference>
<dbReference type="EMBL" id="CACSHJ010000088">
    <property type="protein sequence ID" value="CAA0371159.1"/>
    <property type="molecule type" value="Genomic_DNA"/>
</dbReference>
<dbReference type="Pfam" id="PF14244">
    <property type="entry name" value="Retrotran_gag_3"/>
    <property type="match status" value="1"/>
</dbReference>
<dbReference type="GO" id="GO:0046872">
    <property type="term" value="F:metal ion binding"/>
    <property type="evidence" value="ECO:0007669"/>
    <property type="project" value="UniProtKB-KW"/>
</dbReference>
<dbReference type="InterPro" id="IPR039537">
    <property type="entry name" value="Retrotran_Ty1/copia-like"/>
</dbReference>
<evidence type="ECO:0000256" key="2">
    <source>
        <dbReference type="ARBA" id="ARBA00022723"/>
    </source>
</evidence>
<dbReference type="ExpressionAtlas" id="A0A5S9X0X4">
    <property type="expression patterns" value="baseline and differential"/>
</dbReference>
<evidence type="ECO:0000259" key="6">
    <source>
        <dbReference type="PROSITE" id="PS50994"/>
    </source>
</evidence>
<evidence type="ECO:0000256" key="5">
    <source>
        <dbReference type="SAM" id="MobiDB-lite"/>
    </source>
</evidence>
<evidence type="ECO:0000256" key="3">
    <source>
        <dbReference type="ARBA" id="ARBA00022750"/>
    </source>
</evidence>
<feature type="domain" description="Neprosin PEP catalytic" evidence="7">
    <location>
        <begin position="1478"/>
        <end position="1719"/>
    </location>
</feature>
<dbReference type="Pfam" id="PF07727">
    <property type="entry name" value="RVT_2"/>
    <property type="match status" value="1"/>
</dbReference>
<dbReference type="InterPro" id="IPR043502">
    <property type="entry name" value="DNA/RNA_pol_sf"/>
</dbReference>
<dbReference type="InterPro" id="IPR025724">
    <property type="entry name" value="GAG-pre-integrase_dom"/>
</dbReference>
<dbReference type="Pfam" id="PF13976">
    <property type="entry name" value="gag_pre-integrs"/>
    <property type="match status" value="1"/>
</dbReference>
<keyword evidence="3" id="KW-0064">Aspartyl protease</keyword>
<reference evidence="8 9" key="1">
    <citation type="submission" date="2019-12" db="EMBL/GenBank/DDBJ databases">
        <authorList>
            <person name="Jiao W.-B."/>
            <person name="Schneeberger K."/>
        </authorList>
    </citation>
    <scope>NUCLEOTIDE SEQUENCE [LARGE SCALE GENOMIC DNA]</scope>
    <source>
        <strain evidence="9">cv. C24</strain>
    </source>
</reference>
<accession>A0A5S9X0X4</accession>
<dbReference type="Pfam" id="PF22936">
    <property type="entry name" value="Pol_BBD"/>
    <property type="match status" value="1"/>
</dbReference>
<gene>
    <name evidence="8" type="ORF">C24_LOCUS8727</name>
</gene>
<dbReference type="GO" id="GO:0015074">
    <property type="term" value="P:DNA integration"/>
    <property type="evidence" value="ECO:0007669"/>
    <property type="project" value="InterPro"/>
</dbReference>
<feature type="compositionally biased region" description="Low complexity" evidence="5">
    <location>
        <begin position="241"/>
        <end position="250"/>
    </location>
</feature>
<keyword evidence="2" id="KW-0479">Metal-binding</keyword>
<dbReference type="SUPFAM" id="SSF56672">
    <property type="entry name" value="DNA/RNA polymerases"/>
    <property type="match status" value="1"/>
</dbReference>
<keyword evidence="1" id="KW-0645">Protease</keyword>
<evidence type="ECO:0000313" key="8">
    <source>
        <dbReference type="EMBL" id="CAA0371159.1"/>
    </source>
</evidence>
<proteinExistence type="predicted"/>
<keyword evidence="4" id="KW-0378">Hydrolase</keyword>
<dbReference type="GO" id="GO:0006508">
    <property type="term" value="P:proteolysis"/>
    <property type="evidence" value="ECO:0007669"/>
    <property type="project" value="UniProtKB-KW"/>
</dbReference>
<dbReference type="PROSITE" id="PS50994">
    <property type="entry name" value="INTEGRASE"/>
    <property type="match status" value="1"/>
</dbReference>
<dbReference type="CDD" id="cd09272">
    <property type="entry name" value="RNase_HI_RT_Ty1"/>
    <property type="match status" value="1"/>
</dbReference>
<evidence type="ECO:0008006" key="10">
    <source>
        <dbReference type="Google" id="ProtNLM"/>
    </source>
</evidence>
<evidence type="ECO:0000256" key="4">
    <source>
        <dbReference type="ARBA" id="ARBA00022801"/>
    </source>
</evidence>
<sequence>MADAPPPPPSVIEVRRTISPYDLTAADNSGAVISHPILKTNNYEEWACGFKTALRSRKKFGFFDGTIPQPLDGSPDLEDWLTINALLVSWMKMIIDSELLTNICHRDVARDLWEQIRKRFSVSNGPKNQKMKADLATCKQEGMTVEGYYGKLNKIWDNINSYRPLRICKCGRSSNEERTDVTAFAVQMRPRSEVISEKFANSEKLQNKKLCTHCNRGGHSPENCFVLIGYPEWWGDRPRGKSNSNGSTSRGRGRFGPGFNGGQPRPTYVNAVMTGPFPSSEHVNRVITDSDRDAVSGLTDEQWRGVVKLLNAGRSDNKSNAHETQSGTCSLFTSWILDTGASHHMTGNLELLSDMRSVSPVLIILADGNKRVAVSEGTIRLGSHLILKSVFYVKELESDLISVGQMMDENHCVVQLADHFLVIQDRTTRMVTGIGKRENGSFCFRGMENAAAVHTSVKAPFDLWHRRLGHASDKIVNLLPRELLSSGKEILENVCDTCMRAKQTRDTFPLSDNRSMDSFQLIHCDVWGPYRTPSYSGARYFLTIVDDYSRGVWVYLMTDKSETQKHLKDFIALVERQFDTEIKTVRSDNGTEFLCMREYFLHKGIAHETSCVGTPHQNGRVERKHRHILNIARALRFQSYLPIQLWGECILSAAYLINRTPSMLLQGKSPYEMLYKTAPKYSHLRVFGSLCYAHNQNHKGDKFAARSRRCVFVGYPHGQKGWRLFDLEEQKFFVSRDVIFQKTEFPYSKMSCNEEDERVLVDCVGPPFIEEAIGPRTIIGRNIGEATVGPNVATGPIIPEINQESSSPSEFVSLSSLDPFLASSTVQTADLPLSSTTPAPIQLRRSSRQTQKPMKLKNFVTNTVSVESMSPEASSSSLYPIEKYVDCHRFTSSHKAFLAAVTAGMEPTTYNEAMVDKAWREVMSAEIESLRVNQTFSIVNLPRGKRALGNKWVYKIKYRSDGAIERYKARLVVLGNCQKEGVDYDETFAPVAKMSTVRLFLGVAAARDWHVHQMDVHNAFLHGDLKEEVYMKLPQGFQCDDPSKVCRLHKSLYGLKQAPRCWFSKLSSALKQYGFTQSLSDYSLFSYNNDGVFVHVLVYVDDLIISGSCPDAVAQFKSYLESCFHMKDLGLLKYFLGIEVSRNAQGFYLSQRKYVLDIISEMGLLGARPSAFPLEQNHKLSLSTSPLLSDSSRYRRLVGRLIYLAVTRPELSYSVHTLAQFMQNPRQDHWNAAIRVVRYLKSNPGQEILLSSTSTLQINGWCDSDYAACPLTRRSLTGYFVQLGDTPISWKTKKQPTVSRSSAEAEYRAMAFLTQELMWLKRVLYDLGVSHVQAMRIFSDSKSAIALSVNPVQHERTKHVEVDCHFIRDAILDGIIVTSFVPSHKQLADILTKALGEKEVRYFLRKLGILDMRRPSSLRTSRASNRKFGYLWKNGIGCPIGTVPIKKIAKDELLKLNLFSNSYNPRGSWNFTYNQYNVDNNQHHFAVSRTKKIIGKIYNGATMILSINDPKVKPLQYSSARMHVQIEDDFIQAGWTVNQKLYSDNKTRSYVYTKIGENQCYNSMCPAGIIMVSSDIALGLDLGPPCVRGSRTMVSSEFGLLKNKENGDWWLKLGGQEIGYWPAKKFKETSANNIEWGGEVYSAFLPSPQMGNGHFPETHIEYDAIIFNITIVDENFKSVERIKHREAFSDNTRGYKVYDDIYVELPIRNAIYYGGPGNI</sequence>
<dbReference type="InterPro" id="IPR036397">
    <property type="entry name" value="RNaseH_sf"/>
</dbReference>
<dbReference type="InterPro" id="IPR012337">
    <property type="entry name" value="RNaseH-like_sf"/>
</dbReference>
<feature type="domain" description="Integrase catalytic" evidence="6">
    <location>
        <begin position="505"/>
        <end position="678"/>
    </location>
</feature>
<dbReference type="Gene3D" id="3.30.420.10">
    <property type="entry name" value="Ribonuclease H-like superfamily/Ribonuclease H"/>
    <property type="match status" value="1"/>
</dbReference>
<dbReference type="PROSITE" id="PS52045">
    <property type="entry name" value="NEPROSIN_PEP_CD"/>
    <property type="match status" value="1"/>
</dbReference>